<dbReference type="EMBL" id="BAAABV010000028">
    <property type="protein sequence ID" value="GAA0316578.1"/>
    <property type="molecule type" value="Genomic_DNA"/>
</dbReference>
<dbReference type="PANTHER" id="PTHR31616">
    <property type="entry name" value="TREHALASE"/>
    <property type="match status" value="1"/>
</dbReference>
<dbReference type="GO" id="GO:0016787">
    <property type="term" value="F:hydrolase activity"/>
    <property type="evidence" value="ECO:0007669"/>
    <property type="project" value="UniProtKB-KW"/>
</dbReference>
<name>A0ABN0VT20_9ACTN</name>
<dbReference type="PANTHER" id="PTHR31616:SF10">
    <property type="entry name" value="TREHALASE"/>
    <property type="match status" value="1"/>
</dbReference>
<dbReference type="InterPro" id="IPR045582">
    <property type="entry name" value="Trehalase-like_N"/>
</dbReference>
<dbReference type="InterPro" id="IPR011613">
    <property type="entry name" value="GH15-like"/>
</dbReference>
<accession>A0ABN0VT20</accession>
<dbReference type="Gene3D" id="1.50.10.10">
    <property type="match status" value="1"/>
</dbReference>
<proteinExistence type="predicted"/>
<feature type="domain" description="Trehalase-like N-terminal" evidence="2">
    <location>
        <begin position="21"/>
        <end position="214"/>
    </location>
</feature>
<evidence type="ECO:0000259" key="1">
    <source>
        <dbReference type="Pfam" id="PF00723"/>
    </source>
</evidence>
<dbReference type="SUPFAM" id="SSF48208">
    <property type="entry name" value="Six-hairpin glycosidases"/>
    <property type="match status" value="1"/>
</dbReference>
<evidence type="ECO:0000313" key="3">
    <source>
        <dbReference type="EMBL" id="GAA0316578.1"/>
    </source>
</evidence>
<keyword evidence="3" id="KW-0378">Hydrolase</keyword>
<dbReference type="InterPro" id="IPR012341">
    <property type="entry name" value="6hp_glycosidase-like_sf"/>
</dbReference>
<organism evidence="3 4">
    <name type="scientific">Streptomyces polychromogenes</name>
    <dbReference type="NCBI Taxonomy" id="67342"/>
    <lineage>
        <taxon>Bacteria</taxon>
        <taxon>Bacillati</taxon>
        <taxon>Actinomycetota</taxon>
        <taxon>Actinomycetes</taxon>
        <taxon>Kitasatosporales</taxon>
        <taxon>Streptomycetaceae</taxon>
        <taxon>Streptomyces</taxon>
    </lineage>
</organism>
<dbReference type="InterPro" id="IPR008928">
    <property type="entry name" value="6-hairpin_glycosidase_sf"/>
</dbReference>
<dbReference type="Pfam" id="PF19291">
    <property type="entry name" value="TREH_N"/>
    <property type="match status" value="1"/>
</dbReference>
<reference evidence="3 4" key="1">
    <citation type="journal article" date="2019" name="Int. J. Syst. Evol. Microbiol.">
        <title>The Global Catalogue of Microorganisms (GCM) 10K type strain sequencing project: providing services to taxonomists for standard genome sequencing and annotation.</title>
        <authorList>
            <consortium name="The Broad Institute Genomics Platform"/>
            <consortium name="The Broad Institute Genome Sequencing Center for Infectious Disease"/>
            <person name="Wu L."/>
            <person name="Ma J."/>
        </authorList>
    </citation>
    <scope>NUCLEOTIDE SEQUENCE [LARGE SCALE GENOMIC DNA]</scope>
    <source>
        <strain evidence="3 4">JCM 4505</strain>
    </source>
</reference>
<dbReference type="Pfam" id="PF00723">
    <property type="entry name" value="Glyco_hydro_15"/>
    <property type="match status" value="1"/>
</dbReference>
<dbReference type="RefSeq" id="WP_344167068.1">
    <property type="nucleotide sequence ID" value="NZ_BAAABV010000028.1"/>
</dbReference>
<comment type="caution">
    <text evidence="3">The sequence shown here is derived from an EMBL/GenBank/DDBJ whole genome shotgun (WGS) entry which is preliminary data.</text>
</comment>
<evidence type="ECO:0000259" key="2">
    <source>
        <dbReference type="Pfam" id="PF19291"/>
    </source>
</evidence>
<keyword evidence="4" id="KW-1185">Reference proteome</keyword>
<sequence length="594" mass="63347">MSPTDRRPARPRAGNRHVPRPLRDYVLLADGERGALTGPEGDVVWLCVPGWDGPAVFSELIGGAGAFTVCPQESWKVSGGAYDEGSLIWTARWTLPDAVVECREALAAPAEPHRVVVLRRLRGVTGAARISVRLAVRGEYGGAPAPVLRRVGEGLWEGERGSLRVRLRGVRAARTGPDGELTAHVDVPGGGVCDLVLEIGDRPLGEPAGAEAAWRRTEAFWAAAVPSCAGLTAARDVRQAYAVLTGLTSPRTGAMVAAATTSLPEHTGSDRDYDYRYAWLRDQCYAGQAVAAHRPHPLLDAAVHVVTERVLADGPGLRPVYRTDGSPVPPERRLPLCGYPGAADRIGNRAGSQFQLDTFGEALELLAAAARHERLSDDGVRAAAVAAKALEECWEEPDAGLWELETAWWTHSRLVAVTGLRAAAREIGGAAAGRWSDLADTILRVTRRRCLHPSGRWQRSASDPGPDAALLRPLASAYWPGAGSVASATREAVARELAVDGFVYRFRQGDGPLGEAEGAFLLGGFLMASACLAQGMPVAAGRWFERTRTAVGQAGLFAEEYDVRGRRLRGNLPQAFVHALLLESAVRLDAATAG</sequence>
<protein>
    <submittedName>
        <fullName evidence="3">Glycoside hydrolase family 15 protein</fullName>
    </submittedName>
</protein>
<dbReference type="Proteomes" id="UP001501867">
    <property type="component" value="Unassembled WGS sequence"/>
</dbReference>
<evidence type="ECO:0000313" key="4">
    <source>
        <dbReference type="Proteomes" id="UP001501867"/>
    </source>
</evidence>
<feature type="domain" description="GH15-like" evidence="1">
    <location>
        <begin position="239"/>
        <end position="536"/>
    </location>
</feature>
<gene>
    <name evidence="3" type="ORF">GCM10010302_64590</name>
</gene>